<accession>A0ACB9SPT6</accession>
<evidence type="ECO:0000313" key="2">
    <source>
        <dbReference type="Proteomes" id="UP001056778"/>
    </source>
</evidence>
<dbReference type="EMBL" id="CM043023">
    <property type="protein sequence ID" value="KAI4455762.1"/>
    <property type="molecule type" value="Genomic_DNA"/>
</dbReference>
<gene>
    <name evidence="1" type="ORF">MML48_9g00013797</name>
</gene>
<reference evidence="1" key="1">
    <citation type="submission" date="2022-04" db="EMBL/GenBank/DDBJ databases">
        <title>Chromosome-scale genome assembly of Holotrichia oblita Faldermann.</title>
        <authorList>
            <person name="Rongchong L."/>
        </authorList>
    </citation>
    <scope>NUCLEOTIDE SEQUENCE</scope>
    <source>
        <strain evidence="1">81SQS9</strain>
    </source>
</reference>
<protein>
    <submittedName>
        <fullName evidence="1">Uncharacterized protein</fullName>
    </submittedName>
</protein>
<keyword evidence="2" id="KW-1185">Reference proteome</keyword>
<evidence type="ECO:0000313" key="1">
    <source>
        <dbReference type="EMBL" id="KAI4455762.1"/>
    </source>
</evidence>
<name>A0ACB9SPT6_HOLOL</name>
<sequence>MEKGQAGEFKGKSLDDINLNMEENLLENSEKTNTHMDENLAIDDIGNECPNTIESNENQITTTENVTSAQKKNSKQKKRVLIPWTEGQKKVVCSFFKGHIKAKKTA</sequence>
<comment type="caution">
    <text evidence="1">The sequence shown here is derived from an EMBL/GenBank/DDBJ whole genome shotgun (WGS) entry which is preliminary data.</text>
</comment>
<proteinExistence type="predicted"/>
<organism evidence="1 2">
    <name type="scientific">Holotrichia oblita</name>
    <name type="common">Chafer beetle</name>
    <dbReference type="NCBI Taxonomy" id="644536"/>
    <lineage>
        <taxon>Eukaryota</taxon>
        <taxon>Metazoa</taxon>
        <taxon>Ecdysozoa</taxon>
        <taxon>Arthropoda</taxon>
        <taxon>Hexapoda</taxon>
        <taxon>Insecta</taxon>
        <taxon>Pterygota</taxon>
        <taxon>Neoptera</taxon>
        <taxon>Endopterygota</taxon>
        <taxon>Coleoptera</taxon>
        <taxon>Polyphaga</taxon>
        <taxon>Scarabaeiformia</taxon>
        <taxon>Scarabaeidae</taxon>
        <taxon>Melolonthinae</taxon>
        <taxon>Holotrichia</taxon>
    </lineage>
</organism>
<dbReference type="Proteomes" id="UP001056778">
    <property type="component" value="Chromosome 9"/>
</dbReference>